<sequence>MYAMLCTRPDVSYALSMTSRYQQNLGERHWVAVKNILKYLRRTKDMFLVYGGVEEELSVRCYTDASFQTDRDDSRSQSGYVFTLNGGAVTWRSSKQKVVAQSITESEYIAASEAAKEAAWMKKFITDLKVVPSIERPTETFCDNSGAIAQAKEPRSHHRSKYIQRTFHYIREIVERGDVIISKVQSDLNVADPFTKPMPQAKHESHASSIGLRMSSDWI</sequence>
<evidence type="ECO:0008006" key="4">
    <source>
        <dbReference type="Google" id="ProtNLM"/>
    </source>
</evidence>
<proteinExistence type="predicted"/>
<evidence type="ECO:0000313" key="3">
    <source>
        <dbReference type="Proteomes" id="UP000326396"/>
    </source>
</evidence>
<dbReference type="Proteomes" id="UP000326396">
    <property type="component" value="Unassembled WGS sequence"/>
</dbReference>
<evidence type="ECO:0000313" key="2">
    <source>
        <dbReference type="EMBL" id="KAD2132528.1"/>
    </source>
</evidence>
<dbReference type="Gene3D" id="3.30.420.10">
    <property type="entry name" value="Ribonuclease H-like superfamily/Ribonuclease H"/>
    <property type="match status" value="1"/>
</dbReference>
<dbReference type="GO" id="GO:0003676">
    <property type="term" value="F:nucleic acid binding"/>
    <property type="evidence" value="ECO:0007669"/>
    <property type="project" value="InterPro"/>
</dbReference>
<gene>
    <name evidence="2" type="ORF">E3N88_41797</name>
</gene>
<accession>A0A5N6LJL6</accession>
<dbReference type="CDD" id="cd09272">
    <property type="entry name" value="RNase_HI_RT_Ty1"/>
    <property type="match status" value="1"/>
</dbReference>
<comment type="caution">
    <text evidence="2">The sequence shown here is derived from an EMBL/GenBank/DDBJ whole genome shotgun (WGS) entry which is preliminary data.</text>
</comment>
<keyword evidence="3" id="KW-1185">Reference proteome</keyword>
<dbReference type="AlphaFoldDB" id="A0A5N6LJL6"/>
<dbReference type="InterPro" id="IPR036397">
    <property type="entry name" value="RNaseH_sf"/>
</dbReference>
<evidence type="ECO:0000256" key="1">
    <source>
        <dbReference type="SAM" id="MobiDB-lite"/>
    </source>
</evidence>
<organism evidence="2 3">
    <name type="scientific">Mikania micrantha</name>
    <name type="common">bitter vine</name>
    <dbReference type="NCBI Taxonomy" id="192012"/>
    <lineage>
        <taxon>Eukaryota</taxon>
        <taxon>Viridiplantae</taxon>
        <taxon>Streptophyta</taxon>
        <taxon>Embryophyta</taxon>
        <taxon>Tracheophyta</taxon>
        <taxon>Spermatophyta</taxon>
        <taxon>Magnoliopsida</taxon>
        <taxon>eudicotyledons</taxon>
        <taxon>Gunneridae</taxon>
        <taxon>Pentapetalae</taxon>
        <taxon>asterids</taxon>
        <taxon>campanulids</taxon>
        <taxon>Asterales</taxon>
        <taxon>Asteraceae</taxon>
        <taxon>Asteroideae</taxon>
        <taxon>Heliantheae alliance</taxon>
        <taxon>Eupatorieae</taxon>
        <taxon>Mikania</taxon>
    </lineage>
</organism>
<name>A0A5N6LJL6_9ASTR</name>
<reference evidence="2 3" key="1">
    <citation type="submission" date="2019-05" db="EMBL/GenBank/DDBJ databases">
        <title>Mikania micrantha, genome provides insights into the molecular mechanism of rapid growth.</title>
        <authorList>
            <person name="Liu B."/>
        </authorList>
    </citation>
    <scope>NUCLEOTIDE SEQUENCE [LARGE SCALE GENOMIC DNA]</scope>
    <source>
        <strain evidence="2">NLD-2019</strain>
        <tissue evidence="2">Leaf</tissue>
    </source>
</reference>
<dbReference type="PANTHER" id="PTHR11439">
    <property type="entry name" value="GAG-POL-RELATED RETROTRANSPOSON"/>
    <property type="match status" value="1"/>
</dbReference>
<dbReference type="PANTHER" id="PTHR11439:SF496">
    <property type="entry name" value="RNA-DIRECTED DNA POLYMERASE"/>
    <property type="match status" value="1"/>
</dbReference>
<dbReference type="EMBL" id="SZYD01000152">
    <property type="protein sequence ID" value="KAD2132528.1"/>
    <property type="molecule type" value="Genomic_DNA"/>
</dbReference>
<protein>
    <recommendedName>
        <fullName evidence="4">Reverse transcriptase Ty1/copia-type domain-containing protein</fullName>
    </recommendedName>
</protein>
<dbReference type="OrthoDB" id="418757at2759"/>
<feature type="region of interest" description="Disordered" evidence="1">
    <location>
        <begin position="195"/>
        <end position="219"/>
    </location>
</feature>